<proteinExistence type="predicted"/>
<reference evidence="2" key="1">
    <citation type="journal article" date="2012" name="J. Bacteriol.">
        <title>Genome sequence of the haloalkaliphilic methanotrophic bacterium Methylomicrobium alcaliphilum 20Z.</title>
        <authorList>
            <person name="Vuilleumier S."/>
            <person name="Khmelenina V.N."/>
            <person name="Bringel F."/>
            <person name="Reshetnikov A.S."/>
            <person name="Lajus A."/>
            <person name="Mangenot S."/>
            <person name="Rouy Z."/>
            <person name="Op den Camp H.J."/>
            <person name="Jetten M.S."/>
            <person name="Dispirito A.A."/>
            <person name="Dunfield P."/>
            <person name="Klotz M.G."/>
            <person name="Semrau J.D."/>
            <person name="Stein L.Y."/>
            <person name="Barbe V."/>
            <person name="Medigue C."/>
            <person name="Trotsenko Y.A."/>
            <person name="Kalyuzhnaya M.G."/>
        </authorList>
    </citation>
    <scope>NUCLEOTIDE SEQUENCE [LARGE SCALE GENOMIC DNA]</scope>
    <source>
        <strain evidence="2">DSM 19304 / NCIMB 14124 / VKM B-2133 / 20Z</strain>
    </source>
</reference>
<organism evidence="1 2">
    <name type="scientific">Methylotuvimicrobium alcaliphilum (strain DSM 19304 / NCIMB 14124 / VKM B-2133 / 20Z)</name>
    <name type="common">Methylomicrobium alcaliphilum</name>
    <dbReference type="NCBI Taxonomy" id="1091494"/>
    <lineage>
        <taxon>Bacteria</taxon>
        <taxon>Pseudomonadati</taxon>
        <taxon>Pseudomonadota</taxon>
        <taxon>Gammaproteobacteria</taxon>
        <taxon>Methylococcales</taxon>
        <taxon>Methylococcaceae</taxon>
        <taxon>Methylotuvimicrobium</taxon>
    </lineage>
</organism>
<dbReference type="KEGG" id="mah:MEALZ_2062"/>
<evidence type="ECO:0000313" key="1">
    <source>
        <dbReference type="EMBL" id="CCE23748.1"/>
    </source>
</evidence>
<dbReference type="HOGENOM" id="CLU_2396250_0_0_6"/>
<dbReference type="EMBL" id="FO082060">
    <property type="protein sequence ID" value="CCE23748.1"/>
    <property type="molecule type" value="Genomic_DNA"/>
</dbReference>
<name>G4T413_META2</name>
<protein>
    <submittedName>
        <fullName evidence="1">Uncharacterized protein</fullName>
    </submittedName>
</protein>
<dbReference type="Proteomes" id="UP000008315">
    <property type="component" value="Chromosome"/>
</dbReference>
<dbReference type="AlphaFoldDB" id="G4T413"/>
<accession>G4T413</accession>
<dbReference type="STRING" id="1091494.MEALZ_2062"/>
<gene>
    <name evidence="1" type="ordered locus">MEALZ_2062</name>
</gene>
<sequence>MDLEIIDLIRRTFEDLPDSRKPGNNRKYRIEDAALSAFSVFFTQSPSFLDYQRRMEKLHNRNNAQSIFLISKFLQLKPKNQHIPSRTGFATPS</sequence>
<evidence type="ECO:0000313" key="2">
    <source>
        <dbReference type="Proteomes" id="UP000008315"/>
    </source>
</evidence>
<keyword evidence="2" id="KW-1185">Reference proteome</keyword>